<evidence type="ECO:0000313" key="3">
    <source>
        <dbReference type="Proteomes" id="UP001520654"/>
    </source>
</evidence>
<dbReference type="EMBL" id="JAINUL010000001">
    <property type="protein sequence ID" value="MCC0093372.1"/>
    <property type="molecule type" value="Genomic_DNA"/>
</dbReference>
<feature type="compositionally biased region" description="Basic and acidic residues" evidence="1">
    <location>
        <begin position="227"/>
        <end position="236"/>
    </location>
</feature>
<comment type="caution">
    <text evidence="2">The sequence shown here is derived from an EMBL/GenBank/DDBJ whole genome shotgun (WGS) entry which is preliminary data.</text>
</comment>
<dbReference type="RefSeq" id="WP_229334027.1">
    <property type="nucleotide sequence ID" value="NZ_JAINUL010000001.1"/>
</dbReference>
<feature type="region of interest" description="Disordered" evidence="1">
    <location>
        <begin position="197"/>
        <end position="236"/>
    </location>
</feature>
<accession>A0ABS8DX11</accession>
<protein>
    <submittedName>
        <fullName evidence="2">Uncharacterized protein</fullName>
    </submittedName>
</protein>
<proteinExistence type="predicted"/>
<organism evidence="2 3">
    <name type="scientific">Streptomyces flavotricini</name>
    <dbReference type="NCBI Taxonomy" id="66888"/>
    <lineage>
        <taxon>Bacteria</taxon>
        <taxon>Bacillati</taxon>
        <taxon>Actinomycetota</taxon>
        <taxon>Actinomycetes</taxon>
        <taxon>Kitasatosporales</taxon>
        <taxon>Streptomycetaceae</taxon>
        <taxon>Streptomyces</taxon>
    </lineage>
</organism>
<keyword evidence="3" id="KW-1185">Reference proteome</keyword>
<evidence type="ECO:0000256" key="1">
    <source>
        <dbReference type="SAM" id="MobiDB-lite"/>
    </source>
</evidence>
<feature type="compositionally biased region" description="Basic and acidic residues" evidence="1">
    <location>
        <begin position="206"/>
        <end position="218"/>
    </location>
</feature>
<dbReference type="Proteomes" id="UP001520654">
    <property type="component" value="Unassembled WGS sequence"/>
</dbReference>
<evidence type="ECO:0000313" key="2">
    <source>
        <dbReference type="EMBL" id="MCC0093372.1"/>
    </source>
</evidence>
<reference evidence="2 3" key="1">
    <citation type="submission" date="2021-08" db="EMBL/GenBank/DDBJ databases">
        <title>Genomic Architecture of Streptomyces flavotricini NGL1 and Streptomyces erythrochromogenes HMS4 With Differential Plant Beneficial attributes and laccase production capabilities.</title>
        <authorList>
            <person name="Salwan R."/>
            <person name="Kaur R."/>
            <person name="Sharma V."/>
        </authorList>
    </citation>
    <scope>NUCLEOTIDE SEQUENCE [LARGE SCALE GENOMIC DNA]</scope>
    <source>
        <strain evidence="2 3">NGL1</strain>
    </source>
</reference>
<name>A0ABS8DX11_9ACTN</name>
<gene>
    <name evidence="2" type="ORF">K7B10_00865</name>
</gene>
<sequence>MDDVTREAATAFARLAWLREAGLDPLRHERLLTAAAEAAHEAVNRAGLTGRPDGELSALVRELYAQDPGEELPEALTDPPGGVYASSPYELLAVVDHMLRWSTRVTVLAQQGGAAVEEERSYRLHRAVVADRVALLSGMPADEADAEFTAVALLALDDESVAPPHAGHVSAPREYVRASYRAWLVANPALDPLTPGGWDPLVSSLDDPRRTDHGDPPRRGRPLQAPRIRDHAWPSR</sequence>